<evidence type="ECO:0000313" key="9">
    <source>
        <dbReference type="Proteomes" id="UP000261540"/>
    </source>
</evidence>
<evidence type="ECO:0000259" key="7">
    <source>
        <dbReference type="Pfam" id="PF26063"/>
    </source>
</evidence>
<keyword evidence="3" id="KW-0234">DNA repair</keyword>
<dbReference type="InterPro" id="IPR058769">
    <property type="entry name" value="MCMDC2_N"/>
</dbReference>
<keyword evidence="4" id="KW-0469">Meiosis</keyword>
<evidence type="ECO:0000256" key="3">
    <source>
        <dbReference type="ARBA" id="ARBA00023204"/>
    </source>
</evidence>
<keyword evidence="2" id="KW-0227">DNA damage</keyword>
<sequence length="731" mass="80896">MHPHYVPGLQASSYKYQCIFNKSYRDGSDAWRPRGPFFRSSGKMAELLEMKVAAVSYLDRSGGLRRFIEDCKVLGDPQQTEAVYRFCITVNPSDVIETDARLGDWVLHDSFRATALFQSVCFLSIKTLSLIEKIDTENQVNVVLKLMQLPLLPGYMLDLHKFPRVCSPMRPQALEGLAIAMTRVTKYTQGARFLCTQGTCPCSTGFHHIRVHTPGATESATVRSSFTCKLCSSPLREDMKSRVLGGIPHGAFMTDKQMVEMIDARAVDILSTHPPHSLRYQSVTLFLRDELCDSMKIGKLYRVVGIPAHVHQWPHVTWSIEASSVQPWEPKSPGAVSSNFQSLLVVTSCSPWRFTAVMASMFGSPVVPPGLYSTLKLCLLLSLVQTRENEQDSPHYLDVLALSSDTLIIDRLMTYSLALASRGIRHQASGEMLATLSEDEHGAGTANIHAGAAFLATGGICLLGDLATYRKDKLEVLQSVLETRTASVFFPAKKYGEDTDQKLSFSIQCSFWALGDTGAHAKRTVKGDSIILGSMEMGSVPAQLAETFGLVVQCRHNRTLLPLTVHTLRHAITPGDPLYPASMQFTTQDYQDLLDHARSLQVELSPQAERMIHGYFAASRRLRSSTGPSPLLSAAYFRLLVSMAEAHCKLSLRTRVSVEDAVVAVLLCEASLTLKYGASALTIPPEAVFPCDLHDFESLHQRDMALDQLHQQILHFIYAYAPGAANYITEE</sequence>
<dbReference type="GO" id="GO:0005634">
    <property type="term" value="C:nucleus"/>
    <property type="evidence" value="ECO:0007669"/>
    <property type="project" value="TreeGrafter"/>
</dbReference>
<name>A0A3B3S8U0_9TELE</name>
<dbReference type="InterPro" id="IPR031327">
    <property type="entry name" value="MCM"/>
</dbReference>
<accession>A0A3B3S8U0</accession>
<dbReference type="PANTHER" id="PTHR11630">
    <property type="entry name" value="DNA REPLICATION LICENSING FACTOR MCM FAMILY MEMBER"/>
    <property type="match status" value="1"/>
</dbReference>
<proteinExistence type="predicted"/>
<dbReference type="STRING" id="1676925.ENSPKIP00000027147"/>
<protein>
    <recommendedName>
        <fullName evidence="6">Minichromosome maintenance domain-containing protein 2</fullName>
    </recommendedName>
</protein>
<evidence type="ECO:0000256" key="1">
    <source>
        <dbReference type="ARBA" id="ARBA00022553"/>
    </source>
</evidence>
<dbReference type="FunFam" id="3.40.50.300:FF:001155">
    <property type="entry name" value="minichromosome maintenance domain-containing protein 2"/>
    <property type="match status" value="1"/>
</dbReference>
<dbReference type="Pfam" id="PF26063">
    <property type="entry name" value="MCMDC2_N"/>
    <property type="match status" value="1"/>
</dbReference>
<evidence type="ECO:0000256" key="4">
    <source>
        <dbReference type="ARBA" id="ARBA00023254"/>
    </source>
</evidence>
<keyword evidence="9" id="KW-1185">Reference proteome</keyword>
<reference evidence="8" key="2">
    <citation type="submission" date="2025-09" db="UniProtKB">
        <authorList>
            <consortium name="Ensembl"/>
        </authorList>
    </citation>
    <scope>IDENTIFICATION</scope>
</reference>
<dbReference type="AlphaFoldDB" id="A0A3B3S8U0"/>
<feature type="domain" description="MCMDC2 N-terminal" evidence="7">
    <location>
        <begin position="50"/>
        <end position="149"/>
    </location>
</feature>
<dbReference type="PANTHER" id="PTHR11630:SF75">
    <property type="entry name" value="MINICHROMOSOME MAINTENANCE DOMAIN-CONTAINING PROTEIN 2"/>
    <property type="match status" value="1"/>
</dbReference>
<dbReference type="GO" id="GO:0051321">
    <property type="term" value="P:meiotic cell cycle"/>
    <property type="evidence" value="ECO:0007669"/>
    <property type="project" value="UniProtKB-KW"/>
</dbReference>
<dbReference type="GO" id="GO:0017116">
    <property type="term" value="F:single-stranded DNA helicase activity"/>
    <property type="evidence" value="ECO:0007669"/>
    <property type="project" value="TreeGrafter"/>
</dbReference>
<keyword evidence="1" id="KW-0597">Phosphoprotein</keyword>
<dbReference type="GO" id="GO:0000727">
    <property type="term" value="P:double-strand break repair via break-induced replication"/>
    <property type="evidence" value="ECO:0007669"/>
    <property type="project" value="TreeGrafter"/>
</dbReference>
<dbReference type="Ensembl" id="ENSPKIT00000007912.1">
    <property type="protein sequence ID" value="ENSPKIP00000027147.1"/>
    <property type="gene ID" value="ENSPKIG00000009329.1"/>
</dbReference>
<evidence type="ECO:0000256" key="6">
    <source>
        <dbReference type="ARBA" id="ARBA00067689"/>
    </source>
</evidence>
<dbReference type="GeneTree" id="ENSGT00940000166241"/>
<dbReference type="Proteomes" id="UP000261540">
    <property type="component" value="Unplaced"/>
</dbReference>
<dbReference type="InterPro" id="IPR027417">
    <property type="entry name" value="P-loop_NTPase"/>
</dbReference>
<dbReference type="GO" id="GO:0005524">
    <property type="term" value="F:ATP binding"/>
    <property type="evidence" value="ECO:0007669"/>
    <property type="project" value="InterPro"/>
</dbReference>
<reference evidence="8" key="1">
    <citation type="submission" date="2025-08" db="UniProtKB">
        <authorList>
            <consortium name="Ensembl"/>
        </authorList>
    </citation>
    <scope>IDENTIFICATION</scope>
</reference>
<evidence type="ECO:0000256" key="2">
    <source>
        <dbReference type="ARBA" id="ARBA00022763"/>
    </source>
</evidence>
<comment type="function">
    <text evidence="5">Plays an important role in meiotic recombination and associated DNA double-strand break repair.</text>
</comment>
<organism evidence="8 9">
    <name type="scientific">Paramormyrops kingsleyae</name>
    <dbReference type="NCBI Taxonomy" id="1676925"/>
    <lineage>
        <taxon>Eukaryota</taxon>
        <taxon>Metazoa</taxon>
        <taxon>Chordata</taxon>
        <taxon>Craniata</taxon>
        <taxon>Vertebrata</taxon>
        <taxon>Euteleostomi</taxon>
        <taxon>Actinopterygii</taxon>
        <taxon>Neopterygii</taxon>
        <taxon>Teleostei</taxon>
        <taxon>Osteoglossocephala</taxon>
        <taxon>Osteoglossomorpha</taxon>
        <taxon>Osteoglossiformes</taxon>
        <taxon>Mormyridae</taxon>
        <taxon>Paramormyrops</taxon>
    </lineage>
</organism>
<evidence type="ECO:0000313" key="8">
    <source>
        <dbReference type="Ensembl" id="ENSPKIP00000027147.1"/>
    </source>
</evidence>
<dbReference type="Gene3D" id="3.40.50.300">
    <property type="entry name" value="P-loop containing nucleotide triphosphate hydrolases"/>
    <property type="match status" value="1"/>
</dbReference>
<evidence type="ECO:0000256" key="5">
    <source>
        <dbReference type="ARBA" id="ARBA00059210"/>
    </source>
</evidence>
<dbReference type="GO" id="GO:0003677">
    <property type="term" value="F:DNA binding"/>
    <property type="evidence" value="ECO:0007669"/>
    <property type="project" value="InterPro"/>
</dbReference>